<dbReference type="EC" id="3.1.-.-" evidence="6"/>
<dbReference type="InterPro" id="IPR051619">
    <property type="entry name" value="TypeII_TA_RNase_PINc/VapC"/>
</dbReference>
<evidence type="ECO:0000256" key="5">
    <source>
        <dbReference type="ARBA" id="ARBA00022842"/>
    </source>
</evidence>
<evidence type="ECO:0000313" key="9">
    <source>
        <dbReference type="Proteomes" id="UP000238218"/>
    </source>
</evidence>
<dbReference type="InterPro" id="IPR029060">
    <property type="entry name" value="PIN-like_dom_sf"/>
</dbReference>
<evidence type="ECO:0000256" key="3">
    <source>
        <dbReference type="ARBA" id="ARBA00022723"/>
    </source>
</evidence>
<evidence type="ECO:0000256" key="6">
    <source>
        <dbReference type="HAMAP-Rule" id="MF_00265"/>
    </source>
</evidence>
<dbReference type="Proteomes" id="UP000238218">
    <property type="component" value="Unassembled WGS sequence"/>
</dbReference>
<keyword evidence="5 6" id="KW-0460">Magnesium</keyword>
<dbReference type="Pfam" id="PF01850">
    <property type="entry name" value="PIN"/>
    <property type="match status" value="1"/>
</dbReference>
<evidence type="ECO:0000259" key="7">
    <source>
        <dbReference type="Pfam" id="PF01850"/>
    </source>
</evidence>
<keyword evidence="2 6" id="KW-0540">Nuclease</keyword>
<evidence type="ECO:0000313" key="8">
    <source>
        <dbReference type="EMBL" id="PSB38491.1"/>
    </source>
</evidence>
<feature type="binding site" evidence="6">
    <location>
        <position position="96"/>
    </location>
    <ligand>
        <name>Mg(2+)</name>
        <dbReference type="ChEBI" id="CHEBI:18420"/>
    </ligand>
</feature>
<proteinExistence type="inferred from homology"/>
<keyword evidence="4 6" id="KW-0378">Hydrolase</keyword>
<dbReference type="InterPro" id="IPR044153">
    <property type="entry name" value="PIN_Pae0151-like"/>
</dbReference>
<organism evidence="8 9">
    <name type="scientific">Aphanothece cf. minutissima CCALA 015</name>
    <dbReference type="NCBI Taxonomy" id="2107695"/>
    <lineage>
        <taxon>Bacteria</taxon>
        <taxon>Bacillati</taxon>
        <taxon>Cyanobacteriota</taxon>
        <taxon>Cyanophyceae</taxon>
        <taxon>Oscillatoriophycideae</taxon>
        <taxon>Chroococcales</taxon>
        <taxon>Aphanothecaceae</taxon>
        <taxon>Aphanothece</taxon>
    </lineage>
</organism>
<keyword evidence="1 6" id="KW-1277">Toxin-antitoxin system</keyword>
<sequence length="133" mass="14669">MIVVDTNVVAYLLLPGPRTELAEALRRQDRQWAAPPLWRSEFRNVLTQHVRRDLLKLPAALALMQKAEVLLSAHEQAVASEHVLHLVSTSTCSSYDCEFVAAAQQLGVALITEDRAILAAFQDVAQSLHQGTS</sequence>
<gene>
    <name evidence="6" type="primary">vapC</name>
    <name evidence="8" type="ORF">C7B81_02615</name>
</gene>
<evidence type="ECO:0000256" key="2">
    <source>
        <dbReference type="ARBA" id="ARBA00022722"/>
    </source>
</evidence>
<dbReference type="CDD" id="cd09873">
    <property type="entry name" value="PIN_Pae0151-like"/>
    <property type="match status" value="1"/>
</dbReference>
<evidence type="ECO:0000256" key="1">
    <source>
        <dbReference type="ARBA" id="ARBA00022649"/>
    </source>
</evidence>
<dbReference type="InterPro" id="IPR002716">
    <property type="entry name" value="PIN_dom"/>
</dbReference>
<comment type="caution">
    <text evidence="8">The sequence shown here is derived from an EMBL/GenBank/DDBJ whole genome shotgun (WGS) entry which is preliminary data.</text>
</comment>
<comment type="cofactor">
    <cofactor evidence="6">
        <name>Mg(2+)</name>
        <dbReference type="ChEBI" id="CHEBI:18420"/>
    </cofactor>
</comment>
<accession>A0ABX5F9J6</accession>
<feature type="domain" description="PIN" evidence="7">
    <location>
        <begin position="2"/>
        <end position="117"/>
    </location>
</feature>
<dbReference type="InterPro" id="IPR022907">
    <property type="entry name" value="VapC_family"/>
</dbReference>
<reference evidence="8 9" key="1">
    <citation type="submission" date="2018-03" db="EMBL/GenBank/DDBJ databases">
        <title>The ancient ancestry and fast evolution of plastids.</title>
        <authorList>
            <person name="Moore K.R."/>
            <person name="Magnabosco C."/>
            <person name="Momper L."/>
            <person name="Gold D.A."/>
            <person name="Bosak T."/>
            <person name="Fournier G.P."/>
        </authorList>
    </citation>
    <scope>NUCLEOTIDE SEQUENCE [LARGE SCALE GENOMIC DNA]</scope>
    <source>
        <strain evidence="8 9">CCALA 015</strain>
    </source>
</reference>
<feature type="binding site" evidence="6">
    <location>
        <position position="5"/>
    </location>
    <ligand>
        <name>Mg(2+)</name>
        <dbReference type="ChEBI" id="CHEBI:18420"/>
    </ligand>
</feature>
<keyword evidence="3 6" id="KW-0479">Metal-binding</keyword>
<dbReference type="SUPFAM" id="SSF88723">
    <property type="entry name" value="PIN domain-like"/>
    <property type="match status" value="1"/>
</dbReference>
<dbReference type="PANTHER" id="PTHR35901">
    <property type="entry name" value="RIBONUCLEASE VAPC3"/>
    <property type="match status" value="1"/>
</dbReference>
<dbReference type="EMBL" id="PVWP01000002">
    <property type="protein sequence ID" value="PSB38491.1"/>
    <property type="molecule type" value="Genomic_DNA"/>
</dbReference>
<comment type="similarity">
    <text evidence="6">Belongs to the PINc/VapC protein family.</text>
</comment>
<comment type="function">
    <text evidence="6">Toxic component of a toxin-antitoxin (TA) system. An RNase.</text>
</comment>
<dbReference type="PANTHER" id="PTHR35901:SF1">
    <property type="entry name" value="EXONUCLEASE VAPC9"/>
    <property type="match status" value="1"/>
</dbReference>
<keyword evidence="6" id="KW-0800">Toxin</keyword>
<dbReference type="HAMAP" id="MF_00265">
    <property type="entry name" value="VapC_Nob1"/>
    <property type="match status" value="1"/>
</dbReference>
<dbReference type="Gene3D" id="3.40.50.1010">
    <property type="entry name" value="5'-nuclease"/>
    <property type="match status" value="1"/>
</dbReference>
<keyword evidence="9" id="KW-1185">Reference proteome</keyword>
<evidence type="ECO:0000256" key="4">
    <source>
        <dbReference type="ARBA" id="ARBA00022801"/>
    </source>
</evidence>
<protein>
    <recommendedName>
        <fullName evidence="6">Ribonuclease VapC</fullName>
        <shortName evidence="6">RNase VapC</shortName>
        <ecNumber evidence="6">3.1.-.-</ecNumber>
    </recommendedName>
    <alternativeName>
        <fullName evidence="6">Toxin VapC</fullName>
    </alternativeName>
</protein>
<name>A0ABX5F9J6_9CHRO</name>